<evidence type="ECO:0000313" key="3">
    <source>
        <dbReference type="Proteomes" id="UP001187192"/>
    </source>
</evidence>
<dbReference type="Pfam" id="PF14299">
    <property type="entry name" value="PP2"/>
    <property type="match status" value="1"/>
</dbReference>
<gene>
    <name evidence="2" type="ORF">TIFTF001_013159</name>
</gene>
<dbReference type="PANTHER" id="PTHR32278">
    <property type="entry name" value="F-BOX DOMAIN-CONTAINING PROTEIN"/>
    <property type="match status" value="1"/>
</dbReference>
<reference evidence="2" key="1">
    <citation type="submission" date="2023-07" db="EMBL/GenBank/DDBJ databases">
        <title>draft genome sequence of fig (Ficus carica).</title>
        <authorList>
            <person name="Takahashi T."/>
            <person name="Nishimura K."/>
        </authorList>
    </citation>
    <scope>NUCLEOTIDE SEQUENCE</scope>
</reference>
<evidence type="ECO:0000256" key="1">
    <source>
        <dbReference type="SAM" id="MobiDB-lite"/>
    </source>
</evidence>
<protein>
    <submittedName>
        <fullName evidence="2">Uncharacterized protein</fullName>
    </submittedName>
</protein>
<dbReference type="Proteomes" id="UP001187192">
    <property type="component" value="Unassembled WGS sequence"/>
</dbReference>
<comment type="caution">
    <text evidence="2">The sequence shown here is derived from an EMBL/GenBank/DDBJ whole genome shotgun (WGS) entry which is preliminary data.</text>
</comment>
<proteinExistence type="predicted"/>
<keyword evidence="3" id="KW-1185">Reference proteome</keyword>
<dbReference type="PANTHER" id="PTHR32278:SF11">
    <property type="entry name" value="F-BOX DOMAIN-CONTAINING PROTEIN"/>
    <property type="match status" value="1"/>
</dbReference>
<accession>A0AA88ADR3</accession>
<organism evidence="2 3">
    <name type="scientific">Ficus carica</name>
    <name type="common">Common fig</name>
    <dbReference type="NCBI Taxonomy" id="3494"/>
    <lineage>
        <taxon>Eukaryota</taxon>
        <taxon>Viridiplantae</taxon>
        <taxon>Streptophyta</taxon>
        <taxon>Embryophyta</taxon>
        <taxon>Tracheophyta</taxon>
        <taxon>Spermatophyta</taxon>
        <taxon>Magnoliopsida</taxon>
        <taxon>eudicotyledons</taxon>
        <taxon>Gunneridae</taxon>
        <taxon>Pentapetalae</taxon>
        <taxon>rosids</taxon>
        <taxon>fabids</taxon>
        <taxon>Rosales</taxon>
        <taxon>Moraceae</taxon>
        <taxon>Ficeae</taxon>
        <taxon>Ficus</taxon>
    </lineage>
</organism>
<evidence type="ECO:0000313" key="2">
    <source>
        <dbReference type="EMBL" id="GMN43963.1"/>
    </source>
</evidence>
<dbReference type="EMBL" id="BTGU01000017">
    <property type="protein sequence ID" value="GMN43963.1"/>
    <property type="molecule type" value="Genomic_DNA"/>
</dbReference>
<dbReference type="InterPro" id="IPR025886">
    <property type="entry name" value="PP2-like"/>
</dbReference>
<dbReference type="AlphaFoldDB" id="A0AA88ADR3"/>
<name>A0AA88ADR3_FICCA</name>
<feature type="region of interest" description="Disordered" evidence="1">
    <location>
        <begin position="47"/>
        <end position="66"/>
    </location>
</feature>
<sequence length="134" mass="14999">MNTAMLSPKTVYAAYLVVKFADRAYGLDFLPSEISIEVGKSRTQGQVYLSPNEGRKRPLGHAHSPNRVEPLRSRLLQEEGGAICKRKDGWMEIELGSFFIDGNDKEVKISLKEVKGQHLKGGLIVEGIELRPKY</sequence>